<dbReference type="AlphaFoldDB" id="A0AAW2ZME7"/>
<dbReference type="GO" id="GO:0005739">
    <property type="term" value="C:mitochondrion"/>
    <property type="evidence" value="ECO:0007669"/>
    <property type="project" value="UniProtKB-SubCell"/>
</dbReference>
<keyword evidence="5 10" id="KW-0285">Flavoprotein</keyword>
<evidence type="ECO:0000313" key="13">
    <source>
        <dbReference type="Proteomes" id="UP001431209"/>
    </source>
</evidence>
<dbReference type="SUPFAM" id="SSF52343">
    <property type="entry name" value="Ferredoxin reductase-like, C-terminal NADP-linked domain"/>
    <property type="match status" value="1"/>
</dbReference>
<accession>A0AAW2ZME7</accession>
<keyword evidence="7" id="KW-0560">Oxidoreductase</keyword>
<dbReference type="InterPro" id="IPR008333">
    <property type="entry name" value="Cbr1-like_FAD-bd_dom"/>
</dbReference>
<dbReference type="Gene3D" id="2.40.30.10">
    <property type="entry name" value="Translation factors"/>
    <property type="match status" value="1"/>
</dbReference>
<comment type="similarity">
    <text evidence="3">Belongs to the flavoprotein pyridine nucleotide cytochrome reductase family.</text>
</comment>
<dbReference type="PANTHER" id="PTHR19370">
    <property type="entry name" value="NADH-CYTOCHROME B5 REDUCTASE"/>
    <property type="match status" value="1"/>
</dbReference>
<dbReference type="SUPFAM" id="SSF63380">
    <property type="entry name" value="Riboflavin synthase domain-like"/>
    <property type="match status" value="1"/>
</dbReference>
<evidence type="ECO:0000313" key="12">
    <source>
        <dbReference type="EMBL" id="KAL0490133.1"/>
    </source>
</evidence>
<feature type="binding site" evidence="10">
    <location>
        <position position="98"/>
    </location>
    <ligand>
        <name>FAD</name>
        <dbReference type="ChEBI" id="CHEBI:57692"/>
    </ligand>
</feature>
<reference evidence="12 13" key="1">
    <citation type="submission" date="2024-03" db="EMBL/GenBank/DDBJ databases">
        <title>The Acrasis kona genome and developmental transcriptomes reveal deep origins of eukaryotic multicellular pathways.</title>
        <authorList>
            <person name="Sheikh S."/>
            <person name="Fu C.-J."/>
            <person name="Brown M.W."/>
            <person name="Baldauf S.L."/>
        </authorList>
    </citation>
    <scope>NUCLEOTIDE SEQUENCE [LARGE SCALE GENOMIC DNA]</scope>
    <source>
        <strain evidence="12 13">ATCC MYA-3509</strain>
    </source>
</reference>
<proteinExistence type="inferred from homology"/>
<keyword evidence="6 10" id="KW-0274">FAD</keyword>
<feature type="binding site" evidence="10">
    <location>
        <position position="99"/>
    </location>
    <ligand>
        <name>FAD</name>
        <dbReference type="ChEBI" id="CHEBI:57692"/>
    </ligand>
</feature>
<dbReference type="FunFam" id="3.40.50.80:FF:000009">
    <property type="entry name" value="NADH-cytochrome b5 reductase"/>
    <property type="match status" value="1"/>
</dbReference>
<comment type="subcellular location">
    <subcellularLocation>
        <location evidence="2">Mitochondrion</location>
    </subcellularLocation>
</comment>
<evidence type="ECO:0000259" key="11">
    <source>
        <dbReference type="PROSITE" id="PS51384"/>
    </source>
</evidence>
<evidence type="ECO:0000256" key="5">
    <source>
        <dbReference type="ARBA" id="ARBA00022630"/>
    </source>
</evidence>
<dbReference type="InterPro" id="IPR001834">
    <property type="entry name" value="CBR-like"/>
</dbReference>
<feature type="binding site" evidence="10">
    <location>
        <position position="100"/>
    </location>
    <ligand>
        <name>FAD</name>
        <dbReference type="ChEBI" id="CHEBI:57692"/>
    </ligand>
</feature>
<evidence type="ECO:0000256" key="1">
    <source>
        <dbReference type="ARBA" id="ARBA00001974"/>
    </source>
</evidence>
<keyword evidence="9" id="KW-0496">Mitochondrion</keyword>
<dbReference type="InterPro" id="IPR001433">
    <property type="entry name" value="OxRdtase_FAD/NAD-bd"/>
</dbReference>
<dbReference type="PRINTS" id="PR00406">
    <property type="entry name" value="CYTB5RDTASE"/>
</dbReference>
<dbReference type="EC" id="1.6.2.2" evidence="4"/>
<dbReference type="FunFam" id="2.40.30.10:FF:000032">
    <property type="entry name" value="NADH-cytochrome b5 reductase"/>
    <property type="match status" value="1"/>
</dbReference>
<evidence type="ECO:0000256" key="4">
    <source>
        <dbReference type="ARBA" id="ARBA00012011"/>
    </source>
</evidence>
<dbReference type="Proteomes" id="UP001431209">
    <property type="component" value="Unassembled WGS sequence"/>
</dbReference>
<feature type="binding site" evidence="10">
    <location>
        <position position="115"/>
    </location>
    <ligand>
        <name>FAD</name>
        <dbReference type="ChEBI" id="CHEBI:57692"/>
    </ligand>
</feature>
<evidence type="ECO:0000256" key="7">
    <source>
        <dbReference type="ARBA" id="ARBA00023002"/>
    </source>
</evidence>
<dbReference type="Pfam" id="PF00175">
    <property type="entry name" value="NAD_binding_1"/>
    <property type="match status" value="1"/>
</dbReference>
<dbReference type="Pfam" id="PF00970">
    <property type="entry name" value="FAD_binding_6"/>
    <property type="match status" value="1"/>
</dbReference>
<evidence type="ECO:0000256" key="10">
    <source>
        <dbReference type="PIRSR" id="PIRSR601834-1"/>
    </source>
</evidence>
<dbReference type="PANTHER" id="PTHR19370:SF171">
    <property type="entry name" value="NADH-CYTOCHROME B5 REDUCTASE 2"/>
    <property type="match status" value="1"/>
</dbReference>
<evidence type="ECO:0000256" key="2">
    <source>
        <dbReference type="ARBA" id="ARBA00004173"/>
    </source>
</evidence>
<feature type="domain" description="FAD-binding FR-type" evidence="11">
    <location>
        <begin position="46"/>
        <end position="149"/>
    </location>
</feature>
<name>A0AAW2ZME7_9EUKA</name>
<evidence type="ECO:0000256" key="8">
    <source>
        <dbReference type="ARBA" id="ARBA00023027"/>
    </source>
</evidence>
<keyword evidence="8" id="KW-0520">NAD</keyword>
<evidence type="ECO:0000256" key="9">
    <source>
        <dbReference type="ARBA" id="ARBA00023128"/>
    </source>
</evidence>
<feature type="binding site" evidence="10">
    <location>
        <position position="117"/>
    </location>
    <ligand>
        <name>FAD</name>
        <dbReference type="ChEBI" id="CHEBI:57692"/>
    </ligand>
</feature>
<protein>
    <recommendedName>
        <fullName evidence="4">cytochrome-b5 reductase</fullName>
        <ecNumber evidence="4">1.6.2.2</ecNumber>
    </recommendedName>
</protein>
<dbReference type="GO" id="GO:0090524">
    <property type="term" value="F:cytochrome-b5 reductase activity, acting on NADH"/>
    <property type="evidence" value="ECO:0007669"/>
    <property type="project" value="UniProtKB-EC"/>
</dbReference>
<dbReference type="InterPro" id="IPR039261">
    <property type="entry name" value="FNR_nucleotide-bd"/>
</dbReference>
<keyword evidence="13" id="KW-1185">Reference proteome</keyword>
<sequence>MFKLQPRTILRGAMILPMGYLGKTIYDNMQQRNSIYAEQKQALDSSKFVPLELASADKISHDTKKYVFKFEDKDQVSGLHVASCVLTMANIDGKNVVRPYTPVTHVDEKGHMDFVIKTYEKGNMSKHLDQLKPGDKLLIKGPIPKYPYKPNEKEHIGMIAGGTGIAPMYQIFSHALANPEDKTKFSLLYSNVSQEDILLRKEIDELAKKYPNRFKVHYSISKKDKVGTDWKYGVGYFDKKVIEEKAFKSEITPEGDQSKNLVLVCGPPRFMDAISGDSYFENGKKVQGPLKGVLKEMGFKEQDVFKF</sequence>
<comment type="caution">
    <text evidence="12">The sequence shown here is derived from an EMBL/GenBank/DDBJ whole genome shotgun (WGS) entry which is preliminary data.</text>
</comment>
<organism evidence="12 13">
    <name type="scientific">Acrasis kona</name>
    <dbReference type="NCBI Taxonomy" id="1008807"/>
    <lineage>
        <taxon>Eukaryota</taxon>
        <taxon>Discoba</taxon>
        <taxon>Heterolobosea</taxon>
        <taxon>Tetramitia</taxon>
        <taxon>Eutetramitia</taxon>
        <taxon>Acrasidae</taxon>
        <taxon>Acrasis</taxon>
    </lineage>
</organism>
<dbReference type="PROSITE" id="PS51384">
    <property type="entry name" value="FAD_FR"/>
    <property type="match status" value="1"/>
</dbReference>
<dbReference type="Gene3D" id="3.40.50.80">
    <property type="entry name" value="Nucleotide-binding domain of ferredoxin-NADP reductase (FNR) module"/>
    <property type="match status" value="1"/>
</dbReference>
<evidence type="ECO:0000256" key="3">
    <source>
        <dbReference type="ARBA" id="ARBA00006105"/>
    </source>
</evidence>
<evidence type="ECO:0000256" key="6">
    <source>
        <dbReference type="ARBA" id="ARBA00022827"/>
    </source>
</evidence>
<comment type="cofactor">
    <cofactor evidence="1 10">
        <name>FAD</name>
        <dbReference type="ChEBI" id="CHEBI:57692"/>
    </cofactor>
</comment>
<dbReference type="EMBL" id="JAOPGA020001645">
    <property type="protein sequence ID" value="KAL0490133.1"/>
    <property type="molecule type" value="Genomic_DNA"/>
</dbReference>
<dbReference type="CDD" id="cd06183">
    <property type="entry name" value="cyt_b5_reduct_like"/>
    <property type="match status" value="1"/>
</dbReference>
<feature type="binding site" evidence="10">
    <location>
        <position position="125"/>
    </location>
    <ligand>
        <name>FAD</name>
        <dbReference type="ChEBI" id="CHEBI:57692"/>
    </ligand>
</feature>
<dbReference type="InterPro" id="IPR017938">
    <property type="entry name" value="Riboflavin_synthase-like_b-brl"/>
</dbReference>
<gene>
    <name evidence="12" type="ORF">AKO1_009351</name>
</gene>
<dbReference type="InterPro" id="IPR017927">
    <property type="entry name" value="FAD-bd_FR_type"/>
</dbReference>
<feature type="binding site" evidence="10">
    <location>
        <position position="124"/>
    </location>
    <ligand>
        <name>FAD</name>
        <dbReference type="ChEBI" id="CHEBI:57692"/>
    </ligand>
</feature>